<name>A0A8S1QYH9_9CILI</name>
<reference evidence="1" key="1">
    <citation type="submission" date="2021-01" db="EMBL/GenBank/DDBJ databases">
        <authorList>
            <consortium name="Genoscope - CEA"/>
            <person name="William W."/>
        </authorList>
    </citation>
    <scope>NUCLEOTIDE SEQUENCE</scope>
</reference>
<dbReference type="AlphaFoldDB" id="A0A8S1QYH9"/>
<evidence type="ECO:0000313" key="2">
    <source>
        <dbReference type="Proteomes" id="UP000692954"/>
    </source>
</evidence>
<sequence>MLYKVYIIIIPPYLIDFLNIYTRVSLQTTFKLIQGRLFIRKIKWKKIIKSNWQLITARPKNYFKVTLFIQCKKLVFFCLCIDINQCTLLFINEFKYIQICFQTLQQLKILKLFHIFQLKVLKIMLIFNN</sequence>
<proteinExistence type="predicted"/>
<dbReference type="EMBL" id="CAJJDN010000125">
    <property type="protein sequence ID" value="CAD8120353.1"/>
    <property type="molecule type" value="Genomic_DNA"/>
</dbReference>
<evidence type="ECO:0000313" key="1">
    <source>
        <dbReference type="EMBL" id="CAD8120353.1"/>
    </source>
</evidence>
<accession>A0A8S1QYH9</accession>
<comment type="caution">
    <text evidence="1">The sequence shown here is derived from an EMBL/GenBank/DDBJ whole genome shotgun (WGS) entry which is preliminary data.</text>
</comment>
<gene>
    <name evidence="1" type="ORF">PSON_ATCC_30995.1.T1250170</name>
</gene>
<protein>
    <submittedName>
        <fullName evidence="1">Uncharacterized protein</fullName>
    </submittedName>
</protein>
<organism evidence="1 2">
    <name type="scientific">Paramecium sonneborni</name>
    <dbReference type="NCBI Taxonomy" id="65129"/>
    <lineage>
        <taxon>Eukaryota</taxon>
        <taxon>Sar</taxon>
        <taxon>Alveolata</taxon>
        <taxon>Ciliophora</taxon>
        <taxon>Intramacronucleata</taxon>
        <taxon>Oligohymenophorea</taxon>
        <taxon>Peniculida</taxon>
        <taxon>Parameciidae</taxon>
        <taxon>Paramecium</taxon>
    </lineage>
</organism>
<keyword evidence="2" id="KW-1185">Reference proteome</keyword>
<dbReference type="Proteomes" id="UP000692954">
    <property type="component" value="Unassembled WGS sequence"/>
</dbReference>